<proteinExistence type="inferred from homology"/>
<evidence type="ECO:0000256" key="4">
    <source>
        <dbReference type="ARBA" id="ARBA00022989"/>
    </source>
</evidence>
<feature type="transmembrane region" description="Helical" evidence="6">
    <location>
        <begin position="67"/>
        <end position="92"/>
    </location>
</feature>
<dbReference type="PANTHER" id="PTHR12459:SF15">
    <property type="entry name" value="TRANSMEMBRANE PROTEIN 135"/>
    <property type="match status" value="1"/>
</dbReference>
<comment type="similarity">
    <text evidence="2">Belongs to the TMEM135 family.</text>
</comment>
<feature type="transmembrane region" description="Helical" evidence="6">
    <location>
        <begin position="129"/>
        <end position="148"/>
    </location>
</feature>
<accession>A0A819UYQ9</accession>
<dbReference type="PANTHER" id="PTHR12459">
    <property type="entry name" value="TRANSMEMBRANE PROTEIN 135-RELATED"/>
    <property type="match status" value="1"/>
</dbReference>
<organism evidence="8 9">
    <name type="scientific">Rotaria magnacalcarata</name>
    <dbReference type="NCBI Taxonomy" id="392030"/>
    <lineage>
        <taxon>Eukaryota</taxon>
        <taxon>Metazoa</taxon>
        <taxon>Spiralia</taxon>
        <taxon>Gnathifera</taxon>
        <taxon>Rotifera</taxon>
        <taxon>Eurotatoria</taxon>
        <taxon>Bdelloidea</taxon>
        <taxon>Philodinida</taxon>
        <taxon>Philodinidae</taxon>
        <taxon>Rotaria</taxon>
    </lineage>
</organism>
<gene>
    <name evidence="8" type="ORF">OVN521_LOCUS20866</name>
</gene>
<evidence type="ECO:0000313" key="8">
    <source>
        <dbReference type="EMBL" id="CAF4100630.1"/>
    </source>
</evidence>
<keyword evidence="5 6" id="KW-0472">Membrane</keyword>
<dbReference type="Pfam" id="PF15982">
    <property type="entry name" value="TMEM135_C_rich"/>
    <property type="match status" value="1"/>
</dbReference>
<evidence type="ECO:0000256" key="3">
    <source>
        <dbReference type="ARBA" id="ARBA00022692"/>
    </source>
</evidence>
<evidence type="ECO:0000256" key="5">
    <source>
        <dbReference type="ARBA" id="ARBA00023136"/>
    </source>
</evidence>
<evidence type="ECO:0000256" key="1">
    <source>
        <dbReference type="ARBA" id="ARBA00004127"/>
    </source>
</evidence>
<evidence type="ECO:0000256" key="2">
    <source>
        <dbReference type="ARBA" id="ARBA00008924"/>
    </source>
</evidence>
<name>A0A819UYQ9_9BILA</name>
<keyword evidence="9" id="KW-1185">Reference proteome</keyword>
<sequence>MAVQSRSTLPYTCKQVYHPWRENCMEAAWSLTVPSFRESFKVYSVLYAVTSIIKLRKVRTLKQLRELLIGFATETIQSTIFLGTHGMVFLPVCCGGRQLFGHLSYYKLYFQVVLCTFPAILIERKQRRGALALYMANLAVEVLFKMAIQRKMFTPLHNGEILIFAIASAIYTFILKTTSDHKHNNLLFSVIRSLVGKEECAPSVAVELIQKQKQKSVYFALFYKLIKNIKRWPRIQNKNHPICTHKYRCFLHVLLGFIKRFLAGVLIQFILHFTSSPLKFLRHPTYFFATLTKSSFDLAKFLGLYSAIYRAVSCLLRNILKYDRPEHGLLAGYLAGFSMLFYKSSTLAMYITGKLLESIYFKAAQDGKVPIIRHFDSLLYSLSTALVLHAAVLEPQAMRPGYYRFLARLTGGYFSQVNRPMMDSYGVCSSKLFPNYKLPLISNYTFETD</sequence>
<comment type="caution">
    <text evidence="8">The sequence shown here is derived from an EMBL/GenBank/DDBJ whole genome shotgun (WGS) entry which is preliminary data.</text>
</comment>
<keyword evidence="4 6" id="KW-1133">Transmembrane helix</keyword>
<dbReference type="EMBL" id="CAJOBG010004212">
    <property type="protein sequence ID" value="CAF4100630.1"/>
    <property type="molecule type" value="Genomic_DNA"/>
</dbReference>
<evidence type="ECO:0000259" key="7">
    <source>
        <dbReference type="Pfam" id="PF15982"/>
    </source>
</evidence>
<feature type="transmembrane region" description="Helical" evidence="6">
    <location>
        <begin position="371"/>
        <end position="393"/>
    </location>
</feature>
<feature type="transmembrane region" description="Helical" evidence="6">
    <location>
        <begin position="154"/>
        <end position="174"/>
    </location>
</feature>
<comment type="subcellular location">
    <subcellularLocation>
        <location evidence="1">Endomembrane system</location>
        <topology evidence="1">Multi-pass membrane protein</topology>
    </subcellularLocation>
</comment>
<evidence type="ECO:0000313" key="9">
    <source>
        <dbReference type="Proteomes" id="UP000663866"/>
    </source>
</evidence>
<dbReference type="GO" id="GO:0012505">
    <property type="term" value="C:endomembrane system"/>
    <property type="evidence" value="ECO:0007669"/>
    <property type="project" value="UniProtKB-SubCell"/>
</dbReference>
<dbReference type="AlphaFoldDB" id="A0A819UYQ9"/>
<feature type="domain" description="Transmembrane protein 135 N-terminal" evidence="7">
    <location>
        <begin position="10"/>
        <end position="148"/>
    </location>
</feature>
<feature type="transmembrane region" description="Helical" evidence="6">
    <location>
        <begin position="328"/>
        <end position="351"/>
    </location>
</feature>
<feature type="transmembrane region" description="Helical" evidence="6">
    <location>
        <begin position="104"/>
        <end position="122"/>
    </location>
</feature>
<evidence type="ECO:0000256" key="6">
    <source>
        <dbReference type="SAM" id="Phobius"/>
    </source>
</evidence>
<dbReference type="Proteomes" id="UP000663866">
    <property type="component" value="Unassembled WGS sequence"/>
</dbReference>
<protein>
    <recommendedName>
        <fullName evidence="7">Transmembrane protein 135 N-terminal domain-containing protein</fullName>
    </recommendedName>
</protein>
<keyword evidence="3 6" id="KW-0812">Transmembrane</keyword>
<dbReference type="InterPro" id="IPR031926">
    <property type="entry name" value="TMEM135_N"/>
</dbReference>
<feature type="transmembrane region" description="Helical" evidence="6">
    <location>
        <begin position="249"/>
        <end position="271"/>
    </location>
</feature>
<dbReference type="InterPro" id="IPR026749">
    <property type="entry name" value="Tmem135"/>
</dbReference>
<reference evidence="8" key="1">
    <citation type="submission" date="2021-02" db="EMBL/GenBank/DDBJ databases">
        <authorList>
            <person name="Nowell W R."/>
        </authorList>
    </citation>
    <scope>NUCLEOTIDE SEQUENCE</scope>
</reference>